<feature type="transmembrane region" description="Helical" evidence="1">
    <location>
        <begin position="39"/>
        <end position="61"/>
    </location>
</feature>
<name>A0ABU7AB88_9TELE</name>
<evidence type="ECO:0000313" key="3">
    <source>
        <dbReference type="Proteomes" id="UP001345963"/>
    </source>
</evidence>
<proteinExistence type="predicted"/>
<sequence>MYPQKSAERFATRLSPGIWEVTLKSEECATLPSLVSAVLYFHLLAMVSLYLSCLVVFAEFFRYTLTVPIPPLDNLWAIILPSSPFVLFRTEVRAL</sequence>
<evidence type="ECO:0000256" key="1">
    <source>
        <dbReference type="SAM" id="Phobius"/>
    </source>
</evidence>
<accession>A0ABU7AB88</accession>
<keyword evidence="1" id="KW-0472">Membrane</keyword>
<dbReference type="Proteomes" id="UP001345963">
    <property type="component" value="Unassembled WGS sequence"/>
</dbReference>
<dbReference type="EMBL" id="JAHUTI010010139">
    <property type="protein sequence ID" value="MED6235064.1"/>
    <property type="molecule type" value="Genomic_DNA"/>
</dbReference>
<reference evidence="2 3" key="1">
    <citation type="submission" date="2021-07" db="EMBL/GenBank/DDBJ databases">
        <authorList>
            <person name="Palmer J.M."/>
        </authorList>
    </citation>
    <scope>NUCLEOTIDE SEQUENCE [LARGE SCALE GENOMIC DNA]</scope>
    <source>
        <strain evidence="2 3">AT_MEX2019</strain>
        <tissue evidence="2">Muscle</tissue>
    </source>
</reference>
<evidence type="ECO:0000313" key="2">
    <source>
        <dbReference type="EMBL" id="MED6235064.1"/>
    </source>
</evidence>
<keyword evidence="1" id="KW-1133">Transmembrane helix</keyword>
<gene>
    <name evidence="2" type="ORF">ATANTOWER_014564</name>
</gene>
<comment type="caution">
    <text evidence="2">The sequence shown here is derived from an EMBL/GenBank/DDBJ whole genome shotgun (WGS) entry which is preliminary data.</text>
</comment>
<keyword evidence="1" id="KW-0812">Transmembrane</keyword>
<organism evidence="2 3">
    <name type="scientific">Ataeniobius toweri</name>
    <dbReference type="NCBI Taxonomy" id="208326"/>
    <lineage>
        <taxon>Eukaryota</taxon>
        <taxon>Metazoa</taxon>
        <taxon>Chordata</taxon>
        <taxon>Craniata</taxon>
        <taxon>Vertebrata</taxon>
        <taxon>Euteleostomi</taxon>
        <taxon>Actinopterygii</taxon>
        <taxon>Neopterygii</taxon>
        <taxon>Teleostei</taxon>
        <taxon>Neoteleostei</taxon>
        <taxon>Acanthomorphata</taxon>
        <taxon>Ovalentaria</taxon>
        <taxon>Atherinomorphae</taxon>
        <taxon>Cyprinodontiformes</taxon>
        <taxon>Goodeidae</taxon>
        <taxon>Ataeniobius</taxon>
    </lineage>
</organism>
<keyword evidence="3" id="KW-1185">Reference proteome</keyword>
<protein>
    <submittedName>
        <fullName evidence="2">Uncharacterized protein</fullName>
    </submittedName>
</protein>